<dbReference type="EMBL" id="CZBE01000018">
    <property type="protein sequence ID" value="CUP95109.1"/>
    <property type="molecule type" value="Genomic_DNA"/>
</dbReference>
<feature type="transmembrane region" description="Helical" evidence="6">
    <location>
        <begin position="20"/>
        <end position="41"/>
    </location>
</feature>
<dbReference type="EMBL" id="QVME01000002">
    <property type="protein sequence ID" value="RGE68970.1"/>
    <property type="molecule type" value="Genomic_DNA"/>
</dbReference>
<feature type="transmembrane region" description="Helical" evidence="6">
    <location>
        <begin position="153"/>
        <end position="169"/>
    </location>
</feature>
<gene>
    <name evidence="7" type="primary">mrdB</name>
    <name evidence="8" type="ORF">DXC40_06695</name>
    <name evidence="7" type="ORF">ERS852551_02519</name>
</gene>
<evidence type="ECO:0000256" key="4">
    <source>
        <dbReference type="ARBA" id="ARBA00022989"/>
    </source>
</evidence>
<dbReference type="InterPro" id="IPR018365">
    <property type="entry name" value="Cell_cycle_FtsW-rel_CS"/>
</dbReference>
<evidence type="ECO:0000256" key="1">
    <source>
        <dbReference type="ARBA" id="ARBA00004141"/>
    </source>
</evidence>
<reference evidence="8 10" key="2">
    <citation type="submission" date="2018-08" db="EMBL/GenBank/DDBJ databases">
        <title>A genome reference for cultivated species of the human gut microbiota.</title>
        <authorList>
            <person name="Zou Y."/>
            <person name="Xue W."/>
            <person name="Luo G."/>
        </authorList>
    </citation>
    <scope>NUCLEOTIDE SEQUENCE [LARGE SCALE GENOMIC DNA]</scope>
    <source>
        <strain evidence="8 10">TF05-12AC</strain>
    </source>
</reference>
<feature type="transmembrane region" description="Helical" evidence="6">
    <location>
        <begin position="85"/>
        <end position="104"/>
    </location>
</feature>
<dbReference type="Proteomes" id="UP000095765">
    <property type="component" value="Unassembled WGS sequence"/>
</dbReference>
<dbReference type="GO" id="GO:0008360">
    <property type="term" value="P:regulation of cell shape"/>
    <property type="evidence" value="ECO:0007669"/>
    <property type="project" value="UniProtKB-KW"/>
</dbReference>
<organism evidence="7 9">
    <name type="scientific">Anaerotruncus colihominis</name>
    <dbReference type="NCBI Taxonomy" id="169435"/>
    <lineage>
        <taxon>Bacteria</taxon>
        <taxon>Bacillati</taxon>
        <taxon>Bacillota</taxon>
        <taxon>Clostridia</taxon>
        <taxon>Eubacteriales</taxon>
        <taxon>Oscillospiraceae</taxon>
        <taxon>Anaerotruncus</taxon>
    </lineage>
</organism>
<evidence type="ECO:0000313" key="8">
    <source>
        <dbReference type="EMBL" id="RGE68970.1"/>
    </source>
</evidence>
<accession>A0A174SKL5</accession>
<dbReference type="Pfam" id="PF01098">
    <property type="entry name" value="FTSW_RODA_SPOVE"/>
    <property type="match status" value="1"/>
</dbReference>
<dbReference type="GO" id="GO:0015648">
    <property type="term" value="F:lipid-linked peptidoglycan transporter activity"/>
    <property type="evidence" value="ECO:0007669"/>
    <property type="project" value="TreeGrafter"/>
</dbReference>
<feature type="transmembrane region" description="Helical" evidence="6">
    <location>
        <begin position="124"/>
        <end position="141"/>
    </location>
</feature>
<sequence length="378" mass="40718">MKSLFRVISHYIRHTDRWLWLLCLGLSAFSVVLLCGIHFYGSPVNAASVGLRTIAVQAGAAVGGAACAVFLSTFDYKTLGKLWKLHVPAAYGLVLLTFVIGVGTPERPEDRSWLRMPGGMTLQPTELLKISFILAFAYHLYILREQINRPQNVLALCLHGAAPVLLVHFQGDDGTALAIAIIFIFMIFAAGVNWRYILAAIAAVSAAAPLVWMHIMNDDQRGRILALFMPDAALGYQQDQARLAIGSGLVWGKGIFADGHVYVPIISSDFMFSFIAESLGFVGSLATIAAIIALCCKLLHDARLAEDTLGRQICIGVFAMIAGQSIVNIGMNLTVLPVIGITLPFLSYGGSSVLASYLGIGIALSVYMHSTKNLFSGN</sequence>
<reference evidence="7 9" key="1">
    <citation type="submission" date="2015-09" db="EMBL/GenBank/DDBJ databases">
        <authorList>
            <consortium name="Pathogen Informatics"/>
        </authorList>
    </citation>
    <scope>NUCLEOTIDE SEQUENCE [LARGE SCALE GENOMIC DNA]</scope>
    <source>
        <strain evidence="7 9">2789STDY5834939</strain>
    </source>
</reference>
<name>A0A174SKL5_9FIRM</name>
<dbReference type="AlphaFoldDB" id="A0A174SKL5"/>
<evidence type="ECO:0000256" key="5">
    <source>
        <dbReference type="ARBA" id="ARBA00023136"/>
    </source>
</evidence>
<evidence type="ECO:0000313" key="10">
    <source>
        <dbReference type="Proteomes" id="UP000260828"/>
    </source>
</evidence>
<dbReference type="GO" id="GO:0005886">
    <property type="term" value="C:plasma membrane"/>
    <property type="evidence" value="ECO:0007669"/>
    <property type="project" value="TreeGrafter"/>
</dbReference>
<evidence type="ECO:0000313" key="9">
    <source>
        <dbReference type="Proteomes" id="UP000095765"/>
    </source>
</evidence>
<evidence type="ECO:0000256" key="3">
    <source>
        <dbReference type="ARBA" id="ARBA00022960"/>
    </source>
</evidence>
<evidence type="ECO:0000256" key="6">
    <source>
        <dbReference type="SAM" id="Phobius"/>
    </source>
</evidence>
<dbReference type="PANTHER" id="PTHR30474">
    <property type="entry name" value="CELL CYCLE PROTEIN"/>
    <property type="match status" value="1"/>
</dbReference>
<dbReference type="RefSeq" id="WP_055245536.1">
    <property type="nucleotide sequence ID" value="NZ_CABIWA010000005.1"/>
</dbReference>
<feature type="transmembrane region" description="Helical" evidence="6">
    <location>
        <begin position="53"/>
        <end position="73"/>
    </location>
</feature>
<feature type="transmembrane region" description="Helical" evidence="6">
    <location>
        <begin position="270"/>
        <end position="296"/>
    </location>
</feature>
<keyword evidence="3" id="KW-0133">Cell shape</keyword>
<dbReference type="PANTHER" id="PTHR30474:SF1">
    <property type="entry name" value="PEPTIDOGLYCAN GLYCOSYLTRANSFERASE MRDB"/>
    <property type="match status" value="1"/>
</dbReference>
<evidence type="ECO:0000256" key="2">
    <source>
        <dbReference type="ARBA" id="ARBA00022692"/>
    </source>
</evidence>
<dbReference type="GO" id="GO:0032153">
    <property type="term" value="C:cell division site"/>
    <property type="evidence" value="ECO:0007669"/>
    <property type="project" value="TreeGrafter"/>
</dbReference>
<feature type="transmembrane region" description="Helical" evidence="6">
    <location>
        <begin position="345"/>
        <end position="368"/>
    </location>
</feature>
<keyword evidence="5 6" id="KW-0472">Membrane</keyword>
<comment type="subcellular location">
    <subcellularLocation>
        <location evidence="1">Membrane</location>
        <topology evidence="1">Multi-pass membrane protein</topology>
    </subcellularLocation>
</comment>
<dbReference type="OrthoDB" id="9812661at2"/>
<protein>
    <submittedName>
        <fullName evidence="7">Rod shape-determining protein RodA</fullName>
    </submittedName>
</protein>
<keyword evidence="4 6" id="KW-1133">Transmembrane helix</keyword>
<dbReference type="PROSITE" id="PS00428">
    <property type="entry name" value="FTSW_RODA_SPOVE"/>
    <property type="match status" value="1"/>
</dbReference>
<evidence type="ECO:0000313" key="7">
    <source>
        <dbReference type="EMBL" id="CUP95109.1"/>
    </source>
</evidence>
<feature type="transmembrane region" description="Helical" evidence="6">
    <location>
        <begin position="175"/>
        <end position="192"/>
    </location>
</feature>
<proteinExistence type="predicted"/>
<feature type="transmembrane region" description="Helical" evidence="6">
    <location>
        <begin position="197"/>
        <end position="215"/>
    </location>
</feature>
<dbReference type="GO" id="GO:0051301">
    <property type="term" value="P:cell division"/>
    <property type="evidence" value="ECO:0007669"/>
    <property type="project" value="InterPro"/>
</dbReference>
<keyword evidence="2 6" id="KW-0812">Transmembrane</keyword>
<dbReference type="Proteomes" id="UP000260828">
    <property type="component" value="Unassembled WGS sequence"/>
</dbReference>
<feature type="transmembrane region" description="Helical" evidence="6">
    <location>
        <begin position="317"/>
        <end position="339"/>
    </location>
</feature>
<dbReference type="InterPro" id="IPR001182">
    <property type="entry name" value="FtsW/RodA"/>
</dbReference>